<evidence type="ECO:0000313" key="2">
    <source>
        <dbReference type="EMBL" id="BAM89104.1"/>
    </source>
</evidence>
<dbReference type="GeneID" id="301816969"/>
<feature type="chain" id="PRO_5004061622" description="LTXXQ motif family protein" evidence="1">
    <location>
        <begin position="25"/>
        <end position="168"/>
    </location>
</feature>
<keyword evidence="1" id="KW-0732">Signal</keyword>
<accession>M4Z6U2</accession>
<dbReference type="eggNOG" id="COG1570">
    <property type="taxonomic scope" value="Bacteria"/>
</dbReference>
<evidence type="ECO:0000313" key="3">
    <source>
        <dbReference type="Proteomes" id="UP000011841"/>
    </source>
</evidence>
<name>M4Z6U2_9BRAD</name>
<dbReference type="RefSeq" id="WP_015666225.1">
    <property type="nucleotide sequence ID" value="NC_020453.1"/>
</dbReference>
<evidence type="ECO:0008006" key="4">
    <source>
        <dbReference type="Google" id="ProtNLM"/>
    </source>
</evidence>
<dbReference type="Pfam" id="PF07813">
    <property type="entry name" value="LTXXQ"/>
    <property type="match status" value="1"/>
</dbReference>
<dbReference type="OrthoDB" id="7348740at2"/>
<dbReference type="Proteomes" id="UP000011841">
    <property type="component" value="Chromosome"/>
</dbReference>
<keyword evidence="3" id="KW-1185">Reference proteome</keyword>
<dbReference type="KEGG" id="aol:S58_31050"/>
<feature type="signal peptide" evidence="1">
    <location>
        <begin position="1"/>
        <end position="24"/>
    </location>
</feature>
<gene>
    <name evidence="2" type="ORF">S58_31050</name>
</gene>
<protein>
    <recommendedName>
        <fullName evidence="4">LTXXQ motif family protein</fullName>
    </recommendedName>
</protein>
<proteinExistence type="predicted"/>
<dbReference type="EMBL" id="AP012603">
    <property type="protein sequence ID" value="BAM89104.1"/>
    <property type="molecule type" value="Genomic_DNA"/>
</dbReference>
<dbReference type="InterPro" id="IPR012899">
    <property type="entry name" value="LTXXQ"/>
</dbReference>
<dbReference type="PATRIC" id="fig|1245469.3.peg.3175"/>
<evidence type="ECO:0000256" key="1">
    <source>
        <dbReference type="SAM" id="SignalP"/>
    </source>
</evidence>
<sequence>MRVQIRALMLAAAVVMAAASPSAAQPGSGGPGWGPGMMMGPGMMGGRGFGFLCNPRMAGFAEWRMSQIEAAIKPTEAQRARLDELKAASAKAAELITKDCPATPPVKATDRLALVEQRLDAMQQAIKTVRPAFQALYDSLDDKQKAAMDASGPRNWGWRHWHWPWSDE</sequence>
<dbReference type="GO" id="GO:0042597">
    <property type="term" value="C:periplasmic space"/>
    <property type="evidence" value="ECO:0007669"/>
    <property type="project" value="InterPro"/>
</dbReference>
<dbReference type="AlphaFoldDB" id="M4Z6U2"/>
<reference evidence="2 3" key="1">
    <citation type="journal article" date="2013" name="Appl. Environ. Microbiol.">
        <title>Genome analysis suggests that the soil oligotrophic bacterium Agromonas oligotrophica (Bradyrhizobium oligotrophicum) is a nitrogen-fixing symbiont of Aeschynomene indica.</title>
        <authorList>
            <person name="Okubo T."/>
            <person name="Fukushima S."/>
            <person name="Itakura M."/>
            <person name="Oshima K."/>
            <person name="Longtonglang A."/>
            <person name="Teaumroong N."/>
            <person name="Mitsui H."/>
            <person name="Hattori M."/>
            <person name="Hattori R."/>
            <person name="Hattori T."/>
            <person name="Minamisawa K."/>
        </authorList>
    </citation>
    <scope>NUCLEOTIDE SEQUENCE [LARGE SCALE GENOMIC DNA]</scope>
    <source>
        <strain evidence="2 3">S58</strain>
    </source>
</reference>
<dbReference type="STRING" id="1245469.S58_31050"/>
<dbReference type="HOGENOM" id="CLU_1583378_0_0_5"/>
<organism evidence="2 3">
    <name type="scientific">Bradyrhizobium oligotrophicum S58</name>
    <dbReference type="NCBI Taxonomy" id="1245469"/>
    <lineage>
        <taxon>Bacteria</taxon>
        <taxon>Pseudomonadati</taxon>
        <taxon>Pseudomonadota</taxon>
        <taxon>Alphaproteobacteria</taxon>
        <taxon>Hyphomicrobiales</taxon>
        <taxon>Nitrobacteraceae</taxon>
        <taxon>Bradyrhizobium</taxon>
    </lineage>
</organism>